<dbReference type="InterPro" id="IPR006597">
    <property type="entry name" value="Sel1-like"/>
</dbReference>
<dbReference type="PANTHER" id="PTHR11102">
    <property type="entry name" value="SEL-1-LIKE PROTEIN"/>
    <property type="match status" value="1"/>
</dbReference>
<protein>
    <recommendedName>
        <fullName evidence="2">HCP-like protein</fullName>
    </recommendedName>
</protein>
<dbReference type="EMBL" id="MK072071">
    <property type="protein sequence ID" value="AYV78152.1"/>
    <property type="molecule type" value="Genomic_DNA"/>
</dbReference>
<sequence>CFNYCLEIFKKDNKEGNKLYLTFSHIPFCMLELARSYHHGYDLPQDNNQEILWLNKVINHPYSTNKILGEAMNFLGDIYYNGKVFDNAFANYQKSYILDNKKSLYNIGVMYDNEEYIEKDSNMAIKCFEKVISFNLNNEITSNSMYNIASIYRRMDPPNYQSAMNWALKSHELGNKLATNQIGQLYHFGNGVTKDINEAIKHYKDSKTGDGYWNLSCIYLEQGDYLRSIYMVKQAQKIYDSEYDKESCEQRIKMIINDHYMDFANVIEDNSSDSNDDEFLIVPTN</sequence>
<feature type="non-terminal residue" evidence="1">
    <location>
        <position position="1"/>
    </location>
</feature>
<name>A0A3G4ZTD0_9VIRU</name>
<organism evidence="1">
    <name type="scientific">Edafosvirus sp</name>
    <dbReference type="NCBI Taxonomy" id="2487765"/>
    <lineage>
        <taxon>Viruses</taxon>
        <taxon>Varidnaviria</taxon>
        <taxon>Bamfordvirae</taxon>
        <taxon>Nucleocytoviricota</taxon>
        <taxon>Megaviricetes</taxon>
        <taxon>Imitervirales</taxon>
        <taxon>Mimiviridae</taxon>
        <taxon>Klosneuvirinae</taxon>
    </lineage>
</organism>
<dbReference type="Gene3D" id="1.25.40.10">
    <property type="entry name" value="Tetratricopeptide repeat domain"/>
    <property type="match status" value="1"/>
</dbReference>
<proteinExistence type="predicted"/>
<evidence type="ECO:0000313" key="1">
    <source>
        <dbReference type="EMBL" id="AYV78152.1"/>
    </source>
</evidence>
<accession>A0A3G4ZTD0</accession>
<dbReference type="InterPro" id="IPR050767">
    <property type="entry name" value="Sel1_AlgK"/>
</dbReference>
<reference evidence="1" key="1">
    <citation type="submission" date="2018-10" db="EMBL/GenBank/DDBJ databases">
        <title>Hidden diversity of soil giant viruses.</title>
        <authorList>
            <person name="Schulz F."/>
            <person name="Alteio L."/>
            <person name="Goudeau D."/>
            <person name="Ryan E.M."/>
            <person name="Malmstrom R.R."/>
            <person name="Blanchard J."/>
            <person name="Woyke T."/>
        </authorList>
    </citation>
    <scope>NUCLEOTIDE SEQUENCE</scope>
    <source>
        <strain evidence="1">EDV1</strain>
    </source>
</reference>
<dbReference type="SUPFAM" id="SSF81901">
    <property type="entry name" value="HCP-like"/>
    <property type="match status" value="2"/>
</dbReference>
<dbReference type="Pfam" id="PF08238">
    <property type="entry name" value="Sel1"/>
    <property type="match status" value="5"/>
</dbReference>
<dbReference type="PANTHER" id="PTHR11102:SF160">
    <property type="entry name" value="ERAD-ASSOCIATED E3 UBIQUITIN-PROTEIN LIGASE COMPONENT HRD3"/>
    <property type="match status" value="1"/>
</dbReference>
<gene>
    <name evidence="1" type="ORF">Edafosvirus6_1</name>
</gene>
<evidence type="ECO:0008006" key="2">
    <source>
        <dbReference type="Google" id="ProtNLM"/>
    </source>
</evidence>
<dbReference type="SMART" id="SM00671">
    <property type="entry name" value="SEL1"/>
    <property type="match status" value="5"/>
</dbReference>
<dbReference type="InterPro" id="IPR011990">
    <property type="entry name" value="TPR-like_helical_dom_sf"/>
</dbReference>